<dbReference type="CDD" id="cd02440">
    <property type="entry name" value="AdoMet_MTases"/>
    <property type="match status" value="1"/>
</dbReference>
<evidence type="ECO:0000256" key="4">
    <source>
        <dbReference type="SAM" id="MobiDB-lite"/>
    </source>
</evidence>
<keyword evidence="1" id="KW-0489">Methyltransferase</keyword>
<dbReference type="GO" id="GO:0032259">
    <property type="term" value="P:methylation"/>
    <property type="evidence" value="ECO:0007669"/>
    <property type="project" value="UniProtKB-KW"/>
</dbReference>
<keyword evidence="3" id="KW-0949">S-adenosyl-L-methionine</keyword>
<dbReference type="SUPFAM" id="SSF53335">
    <property type="entry name" value="S-adenosyl-L-methionine-dependent methyltransferases"/>
    <property type="match status" value="1"/>
</dbReference>
<evidence type="ECO:0000313" key="6">
    <source>
        <dbReference type="EMBL" id="KUI71081.1"/>
    </source>
</evidence>
<evidence type="ECO:0000259" key="5">
    <source>
        <dbReference type="Pfam" id="PF00891"/>
    </source>
</evidence>
<name>A0A194W3H3_CYTMA</name>
<keyword evidence="2" id="KW-0808">Transferase</keyword>
<dbReference type="SMR" id="A0A194W3H3"/>
<dbReference type="Pfam" id="PF00891">
    <property type="entry name" value="Methyltransf_2"/>
    <property type="match status" value="1"/>
</dbReference>
<dbReference type="OrthoDB" id="1606438at2759"/>
<dbReference type="PANTHER" id="PTHR43712">
    <property type="entry name" value="PUTATIVE (AFU_ORTHOLOGUE AFUA_4G14580)-RELATED"/>
    <property type="match status" value="1"/>
</dbReference>
<accession>A0A194W3H3</accession>
<dbReference type="InterPro" id="IPR001077">
    <property type="entry name" value="COMT_C"/>
</dbReference>
<reference evidence="6" key="1">
    <citation type="submission" date="2014-12" db="EMBL/GenBank/DDBJ databases">
        <title>Genome Sequence of Valsa Canker Pathogens Uncovers a Specific Adaption of Colonization on Woody Bark.</title>
        <authorList>
            <person name="Yin Z."/>
            <person name="Liu H."/>
            <person name="Gao X."/>
            <person name="Li Z."/>
            <person name="Song N."/>
            <person name="Ke X."/>
            <person name="Dai Q."/>
            <person name="Wu Y."/>
            <person name="Sun Y."/>
            <person name="Xu J.-R."/>
            <person name="Kang Z.K."/>
            <person name="Wang L."/>
            <person name="Huang L."/>
        </authorList>
    </citation>
    <scope>NUCLEOTIDE SEQUENCE [LARGE SCALE GENOMIC DNA]</scope>
    <source>
        <strain evidence="6">03-8</strain>
    </source>
</reference>
<dbReference type="InterPro" id="IPR016461">
    <property type="entry name" value="COMT-like"/>
</dbReference>
<protein>
    <submittedName>
        <fullName evidence="6">6-hydroxytryprostatin B O-methyltransferase</fullName>
    </submittedName>
</protein>
<feature type="region of interest" description="Disordered" evidence="4">
    <location>
        <begin position="1"/>
        <end position="23"/>
    </location>
</feature>
<dbReference type="PANTHER" id="PTHR43712:SF12">
    <property type="entry name" value="STERIGMATOCYSTIN 8-O-METHYLTRANSFERASE"/>
    <property type="match status" value="1"/>
</dbReference>
<dbReference type="InterPro" id="IPR029063">
    <property type="entry name" value="SAM-dependent_MTases_sf"/>
</dbReference>
<proteinExistence type="predicted"/>
<evidence type="ECO:0000256" key="2">
    <source>
        <dbReference type="ARBA" id="ARBA00022679"/>
    </source>
</evidence>
<dbReference type="EMBL" id="CM003104">
    <property type="protein sequence ID" value="KUI71081.1"/>
    <property type="molecule type" value="Genomic_DNA"/>
</dbReference>
<dbReference type="GO" id="GO:0008171">
    <property type="term" value="F:O-methyltransferase activity"/>
    <property type="evidence" value="ECO:0007669"/>
    <property type="project" value="InterPro"/>
</dbReference>
<dbReference type="Proteomes" id="UP000078559">
    <property type="component" value="Chromosome 7"/>
</dbReference>
<gene>
    <name evidence="6" type="ORF">VM1G_06790</name>
</gene>
<dbReference type="PROSITE" id="PS51683">
    <property type="entry name" value="SAM_OMT_II"/>
    <property type="match status" value="1"/>
</dbReference>
<feature type="domain" description="O-methyltransferase C-terminal" evidence="5">
    <location>
        <begin position="132"/>
        <end position="278"/>
    </location>
</feature>
<evidence type="ECO:0000256" key="3">
    <source>
        <dbReference type="ARBA" id="ARBA00022691"/>
    </source>
</evidence>
<sequence>MTSKNLPSPSFDEDAPSSLPREVADAQSTVLDATAELRDLLTGIFYEPEPGMVAHTKESRILVDPVTNDWLRVGTEEMWAASTKARYPCGVVDALEKYPGSQEPNETGFTVANNTTESIYTVIGSNPDRAAHVVHIGGGPGHIAMALAKRHSNLRVTVQDMAQMMGPAEAGVPEELKRRVTFMPHDFFAPQTVEVDVIYFRWSLRSWADKYCVLALQAQIPVLKPGARIIIQDIILPEPGTGPLWKEKNARSADLSLTACFNSRDRTVADWKTLVEGANGGFVFKSVTEPEGSVLGILEFEWQDKA</sequence>
<dbReference type="Gene3D" id="3.40.50.150">
    <property type="entry name" value="Vaccinia Virus protein VP39"/>
    <property type="match status" value="1"/>
</dbReference>
<keyword evidence="7" id="KW-1185">Reference proteome</keyword>
<organism evidence="6 7">
    <name type="scientific">Cytospora mali</name>
    <name type="common">Apple Valsa canker fungus</name>
    <name type="synonym">Valsa mali</name>
    <dbReference type="NCBI Taxonomy" id="578113"/>
    <lineage>
        <taxon>Eukaryota</taxon>
        <taxon>Fungi</taxon>
        <taxon>Dikarya</taxon>
        <taxon>Ascomycota</taxon>
        <taxon>Pezizomycotina</taxon>
        <taxon>Sordariomycetes</taxon>
        <taxon>Sordariomycetidae</taxon>
        <taxon>Diaporthales</taxon>
        <taxon>Cytosporaceae</taxon>
        <taxon>Cytospora</taxon>
    </lineage>
</organism>
<evidence type="ECO:0000256" key="1">
    <source>
        <dbReference type="ARBA" id="ARBA00022603"/>
    </source>
</evidence>
<evidence type="ECO:0000313" key="7">
    <source>
        <dbReference type="Proteomes" id="UP000078559"/>
    </source>
</evidence>
<dbReference type="AlphaFoldDB" id="A0A194W3H3"/>